<dbReference type="EMBL" id="JAQQWP010000007">
    <property type="protein sequence ID" value="KAK8109816.1"/>
    <property type="molecule type" value="Genomic_DNA"/>
</dbReference>
<sequence>MSIHNAEEGTASYSLEPWLRRNGEGLKGSGSDNNAQAAVVAATTTSSNSIRTAPPPSYTYLTSLPMELQLEILDYVDLPGLIQLRRTSRLYRSVLITRGYLERRFLVAGGISSSPLRFCCSQCMTMQPTSFLLTLPHNHLGYGDGRYDIENETIEGGWWNTVCHRCWRSRLPSPSKRLAAGRVGMILHEAGIVSSLGICNFCGWPCRQIPRLHKKCDAPRFWLRLVWFVLGVVQFTAGIVGGAAAWAVYGGDPRIKIPSTINFALLWISWITVGFGVGFDTGFYKWPLALEFVQAILWLPPLMANAQWECDPYFPVCDPFIPFSLAAYAVAL</sequence>
<dbReference type="PROSITE" id="PS50181">
    <property type="entry name" value="FBOX"/>
    <property type="match status" value="1"/>
</dbReference>
<dbReference type="InterPro" id="IPR036047">
    <property type="entry name" value="F-box-like_dom_sf"/>
</dbReference>
<keyword evidence="1" id="KW-0472">Membrane</keyword>
<comment type="caution">
    <text evidence="3">The sequence shown here is derived from an EMBL/GenBank/DDBJ whole genome shotgun (WGS) entry which is preliminary data.</text>
</comment>
<organism evidence="3 4">
    <name type="scientific">Apiospora kogelbergensis</name>
    <dbReference type="NCBI Taxonomy" id="1337665"/>
    <lineage>
        <taxon>Eukaryota</taxon>
        <taxon>Fungi</taxon>
        <taxon>Dikarya</taxon>
        <taxon>Ascomycota</taxon>
        <taxon>Pezizomycotina</taxon>
        <taxon>Sordariomycetes</taxon>
        <taxon>Xylariomycetidae</taxon>
        <taxon>Amphisphaeriales</taxon>
        <taxon>Apiosporaceae</taxon>
        <taxon>Apiospora</taxon>
    </lineage>
</organism>
<keyword evidence="1" id="KW-0812">Transmembrane</keyword>
<feature type="transmembrane region" description="Helical" evidence="1">
    <location>
        <begin position="221"/>
        <end position="249"/>
    </location>
</feature>
<feature type="domain" description="F-box" evidence="2">
    <location>
        <begin position="58"/>
        <end position="104"/>
    </location>
</feature>
<evidence type="ECO:0000313" key="3">
    <source>
        <dbReference type="EMBL" id="KAK8109816.1"/>
    </source>
</evidence>
<evidence type="ECO:0000259" key="2">
    <source>
        <dbReference type="PROSITE" id="PS50181"/>
    </source>
</evidence>
<accession>A0AAW0QUR9</accession>
<dbReference type="Proteomes" id="UP001392437">
    <property type="component" value="Unassembled WGS sequence"/>
</dbReference>
<keyword evidence="1" id="KW-1133">Transmembrane helix</keyword>
<protein>
    <recommendedName>
        <fullName evidence="2">F-box domain-containing protein</fullName>
    </recommendedName>
</protein>
<keyword evidence="4" id="KW-1185">Reference proteome</keyword>
<feature type="transmembrane region" description="Helical" evidence="1">
    <location>
        <begin position="261"/>
        <end position="279"/>
    </location>
</feature>
<proteinExistence type="predicted"/>
<gene>
    <name evidence="3" type="ORF">PG999_007953</name>
</gene>
<dbReference type="InterPro" id="IPR001810">
    <property type="entry name" value="F-box_dom"/>
</dbReference>
<reference evidence="3 4" key="1">
    <citation type="submission" date="2023-01" db="EMBL/GenBank/DDBJ databases">
        <title>Analysis of 21 Apiospora genomes using comparative genomics revels a genus with tremendous synthesis potential of carbohydrate active enzymes and secondary metabolites.</title>
        <authorList>
            <person name="Sorensen T."/>
        </authorList>
    </citation>
    <scope>NUCLEOTIDE SEQUENCE [LARGE SCALE GENOMIC DNA]</scope>
    <source>
        <strain evidence="3 4">CBS 117206</strain>
    </source>
</reference>
<dbReference type="AlphaFoldDB" id="A0AAW0QUR9"/>
<evidence type="ECO:0000256" key="1">
    <source>
        <dbReference type="SAM" id="Phobius"/>
    </source>
</evidence>
<dbReference type="SUPFAM" id="SSF81383">
    <property type="entry name" value="F-box domain"/>
    <property type="match status" value="1"/>
</dbReference>
<evidence type="ECO:0000313" key="4">
    <source>
        <dbReference type="Proteomes" id="UP001392437"/>
    </source>
</evidence>
<dbReference type="Pfam" id="PF00646">
    <property type="entry name" value="F-box"/>
    <property type="match status" value="1"/>
</dbReference>
<name>A0AAW0QUR9_9PEZI</name>